<name>A0A2I1GZC7_9GLOM</name>
<gene>
    <name evidence="1" type="ORF">RhiirA4_469345</name>
</gene>
<dbReference type="AlphaFoldDB" id="A0A2I1GZC7"/>
<organism evidence="1 2">
    <name type="scientific">Rhizophagus irregularis</name>
    <dbReference type="NCBI Taxonomy" id="588596"/>
    <lineage>
        <taxon>Eukaryota</taxon>
        <taxon>Fungi</taxon>
        <taxon>Fungi incertae sedis</taxon>
        <taxon>Mucoromycota</taxon>
        <taxon>Glomeromycotina</taxon>
        <taxon>Glomeromycetes</taxon>
        <taxon>Glomerales</taxon>
        <taxon>Glomeraceae</taxon>
        <taxon>Rhizophagus</taxon>
    </lineage>
</organism>
<dbReference type="EMBL" id="LLXI01001118">
    <property type="protein sequence ID" value="PKY51992.1"/>
    <property type="molecule type" value="Genomic_DNA"/>
</dbReference>
<reference evidence="1 2" key="1">
    <citation type="submission" date="2015-10" db="EMBL/GenBank/DDBJ databases">
        <title>Genome analyses suggest a sexual origin of heterokaryosis in a supposedly ancient asexual fungus.</title>
        <authorList>
            <person name="Ropars J."/>
            <person name="Sedzielewska K."/>
            <person name="Noel J."/>
            <person name="Charron P."/>
            <person name="Farinelli L."/>
            <person name="Marton T."/>
            <person name="Kruger M."/>
            <person name="Pelin A."/>
            <person name="Brachmann A."/>
            <person name="Corradi N."/>
        </authorList>
    </citation>
    <scope>NUCLEOTIDE SEQUENCE [LARGE SCALE GENOMIC DNA]</scope>
    <source>
        <strain evidence="1 2">A4</strain>
    </source>
</reference>
<sequence length="84" mass="10210">MPKKIISQIEIFFLEIENLVKYQDNKTLNQSNIEQKFNEVRELIDCLEDDNEYGIFSHKYHTTYANYLRINGKIDRADYLRKLY</sequence>
<comment type="caution">
    <text evidence="1">The sequence shown here is derived from an EMBL/GenBank/DDBJ whole genome shotgun (WGS) entry which is preliminary data.</text>
</comment>
<accession>A0A2I1GZC7</accession>
<protein>
    <submittedName>
        <fullName evidence="1">Uncharacterized protein</fullName>
    </submittedName>
</protein>
<evidence type="ECO:0000313" key="1">
    <source>
        <dbReference type="EMBL" id="PKY51992.1"/>
    </source>
</evidence>
<proteinExistence type="predicted"/>
<evidence type="ECO:0000313" key="2">
    <source>
        <dbReference type="Proteomes" id="UP000234323"/>
    </source>
</evidence>
<dbReference type="Proteomes" id="UP000234323">
    <property type="component" value="Unassembled WGS sequence"/>
</dbReference>
<keyword evidence="2" id="KW-1185">Reference proteome</keyword>